<keyword evidence="4 6" id="KW-1133">Transmembrane helix</keyword>
<dbReference type="RefSeq" id="WP_344672747.1">
    <property type="nucleotide sequence ID" value="NZ_BAAAZI010000001.1"/>
</dbReference>
<evidence type="ECO:0000256" key="2">
    <source>
        <dbReference type="ARBA" id="ARBA00022475"/>
    </source>
</evidence>
<comment type="caution">
    <text evidence="8">The sequence shown here is derived from an EMBL/GenBank/DDBJ whole genome shotgun (WGS) entry which is preliminary data.</text>
</comment>
<evidence type="ECO:0000259" key="7">
    <source>
        <dbReference type="Pfam" id="PF09822"/>
    </source>
</evidence>
<proteinExistence type="predicted"/>
<evidence type="ECO:0000256" key="6">
    <source>
        <dbReference type="SAM" id="Phobius"/>
    </source>
</evidence>
<keyword evidence="5 6" id="KW-0472">Membrane</keyword>
<evidence type="ECO:0000256" key="3">
    <source>
        <dbReference type="ARBA" id="ARBA00022692"/>
    </source>
</evidence>
<protein>
    <recommendedName>
        <fullName evidence="7">ABC-type uncharacterized transport system domain-containing protein</fullName>
    </recommendedName>
</protein>
<dbReference type="Pfam" id="PF09822">
    <property type="entry name" value="ABC_transp_aux"/>
    <property type="match status" value="1"/>
</dbReference>
<feature type="transmembrane region" description="Helical" evidence="6">
    <location>
        <begin position="174"/>
        <end position="192"/>
    </location>
</feature>
<feature type="transmembrane region" description="Helical" evidence="6">
    <location>
        <begin position="12"/>
        <end position="37"/>
    </location>
</feature>
<evidence type="ECO:0000313" key="9">
    <source>
        <dbReference type="Proteomes" id="UP001500101"/>
    </source>
</evidence>
<keyword evidence="3 6" id="KW-0812">Transmembrane</keyword>
<dbReference type="PANTHER" id="PTHR30294:SF29">
    <property type="entry name" value="MULTIDRUG ABC TRANSPORTER PERMEASE YBHS-RELATED"/>
    <property type="match status" value="1"/>
</dbReference>
<reference evidence="9" key="1">
    <citation type="journal article" date="2019" name="Int. J. Syst. Evol. Microbiol.">
        <title>The Global Catalogue of Microorganisms (GCM) 10K type strain sequencing project: providing services to taxonomists for standard genome sequencing and annotation.</title>
        <authorList>
            <consortium name="The Broad Institute Genomics Platform"/>
            <consortium name="The Broad Institute Genome Sequencing Center for Infectious Disease"/>
            <person name="Wu L."/>
            <person name="Ma J."/>
        </authorList>
    </citation>
    <scope>NUCLEOTIDE SEQUENCE [LARGE SCALE GENOMIC DNA]</scope>
    <source>
        <strain evidence="9">JCM 16704</strain>
    </source>
</reference>
<feature type="transmembrane region" description="Helical" evidence="6">
    <location>
        <begin position="117"/>
        <end position="139"/>
    </location>
</feature>
<dbReference type="PANTHER" id="PTHR30294">
    <property type="entry name" value="MEMBRANE COMPONENT OF ABC TRANSPORTER YHHJ-RELATED"/>
    <property type="match status" value="1"/>
</dbReference>
<dbReference type="Proteomes" id="UP001500101">
    <property type="component" value="Unassembled WGS sequence"/>
</dbReference>
<feature type="transmembrane region" description="Helical" evidence="6">
    <location>
        <begin position="145"/>
        <end position="167"/>
    </location>
</feature>
<feature type="transmembrane region" description="Helical" evidence="6">
    <location>
        <begin position="259"/>
        <end position="277"/>
    </location>
</feature>
<dbReference type="InterPro" id="IPR051449">
    <property type="entry name" value="ABC-2_transporter_component"/>
</dbReference>
<name>A0ABP7Y6J8_9SPHI</name>
<keyword evidence="2" id="KW-1003">Cell membrane</keyword>
<comment type="subcellular location">
    <subcellularLocation>
        <location evidence="1">Cell membrane</location>
        <topology evidence="1">Multi-pass membrane protein</topology>
    </subcellularLocation>
</comment>
<sequence>MRKILKIARLELSVLFYSPIAWIILVVLFLQAGLAYFDMLYSQETQQQLERPLTVLTRVMFAGEKGMLSSIIEYLYLYIPLLTMGVFSREYTSGSIKLLQSSPVTTTQIVLGKYLSIVVYALIAVLMMSPFVLSAYFSIDQMDLTFVLCGLLGIFLLICTYSAVGLFMSSLTSYQIVAAISTLAFLAFLNYAPLLGAKYDGLREITNWLSISGRAEEIVNGLLTSREIAYFILVIVFFLSITILRMVQLREGSSVLKRIGQYAALIAVLFLFGFISANPKYIGYYDTTRINDRTISPNGISLAKRFTEPIKLVSYVNVLDQNAAYGDPVNRIADMSSFDFYFREIPQLKMEYIAYYDSIPYLRLDSNETFLSKAEKAADALNLNFKKLLTPEDIKKMPFIAKESKMFVRFFEYNGKREALRMYDDMFRYPREGEISAALLRLLEGPAKLGILSSNGERNAIDFSEKAYSFALNGKSTRSSMINQGFEILPVKIDSLAQFQGVGIIIADPAKPYSKEELSAIFQYIDAGGNVFLLTDPASSAFLQPIVNKLGLKFMDGTLMQESEDFDPDLLRIKFAPDAAKNGFDFYDGAISVMKGTVGIQFDQNNNGFERTVLIETDPKDTWNKTEKYDLALEKVLFNPISDKRVKVPTAVRLKRKTNAKDQLIYVFADADYMSNSEVTRFNINSMNFNVISRIFKSFTNGKFPVSGKKEKATDVIIKADRKSINIQRLLLLIVAPISIAIIAAVILRRRKRK</sequence>
<evidence type="ECO:0000313" key="8">
    <source>
        <dbReference type="EMBL" id="GAA4131298.1"/>
    </source>
</evidence>
<feature type="transmembrane region" description="Helical" evidence="6">
    <location>
        <begin position="228"/>
        <end position="247"/>
    </location>
</feature>
<keyword evidence="9" id="KW-1185">Reference proteome</keyword>
<feature type="transmembrane region" description="Helical" evidence="6">
    <location>
        <begin position="730"/>
        <end position="748"/>
    </location>
</feature>
<accession>A0ABP7Y6J8</accession>
<evidence type="ECO:0000256" key="4">
    <source>
        <dbReference type="ARBA" id="ARBA00022989"/>
    </source>
</evidence>
<evidence type="ECO:0000256" key="1">
    <source>
        <dbReference type="ARBA" id="ARBA00004651"/>
    </source>
</evidence>
<feature type="transmembrane region" description="Helical" evidence="6">
    <location>
        <begin position="67"/>
        <end position="87"/>
    </location>
</feature>
<feature type="domain" description="ABC-type uncharacterised transport system" evidence="7">
    <location>
        <begin position="448"/>
        <end position="539"/>
    </location>
</feature>
<organism evidence="8 9">
    <name type="scientific">Sphingobacterium kyonggiense</name>
    <dbReference type="NCBI Taxonomy" id="714075"/>
    <lineage>
        <taxon>Bacteria</taxon>
        <taxon>Pseudomonadati</taxon>
        <taxon>Bacteroidota</taxon>
        <taxon>Sphingobacteriia</taxon>
        <taxon>Sphingobacteriales</taxon>
        <taxon>Sphingobacteriaceae</taxon>
        <taxon>Sphingobacterium</taxon>
    </lineage>
</organism>
<dbReference type="Pfam" id="PF12679">
    <property type="entry name" value="ABC2_membrane_2"/>
    <property type="match status" value="1"/>
</dbReference>
<dbReference type="EMBL" id="BAAAZI010000001">
    <property type="protein sequence ID" value="GAA4131298.1"/>
    <property type="molecule type" value="Genomic_DNA"/>
</dbReference>
<evidence type="ECO:0000256" key="5">
    <source>
        <dbReference type="ARBA" id="ARBA00023136"/>
    </source>
</evidence>
<dbReference type="InterPro" id="IPR019196">
    <property type="entry name" value="ABC_transp_unknown"/>
</dbReference>
<gene>
    <name evidence="8" type="ORF">GCM10022216_01250</name>
</gene>